<sequence length="125" mass="13794">MSAFELSKTRLFEGVWEGLLTAIDENGTKPDLGVTHLEKPLGELLLKETGEPNQWAVRIPIPVDLIGDGAQTFLIFDKDTGETLDSFTIIAGDAVSDDIRAEVALLRAELDLVKRAFRRHCVETT</sequence>
<dbReference type="OrthoDB" id="7772846at2"/>
<name>A0A1L9NVH2_9RHOB</name>
<comment type="caution">
    <text evidence="1">The sequence shown here is derived from an EMBL/GenBank/DDBJ whole genome shotgun (WGS) entry which is preliminary data.</text>
</comment>
<protein>
    <submittedName>
        <fullName evidence="1">Uncharacterized protein</fullName>
    </submittedName>
</protein>
<keyword evidence="2" id="KW-1185">Reference proteome</keyword>
<evidence type="ECO:0000313" key="1">
    <source>
        <dbReference type="EMBL" id="OJI93154.1"/>
    </source>
</evidence>
<reference evidence="1 2" key="1">
    <citation type="submission" date="2016-10" db="EMBL/GenBank/DDBJ databases">
        <title>Genome sequence of Planktotalea frisia SH6-1.</title>
        <authorList>
            <person name="Poehlein A."/>
            <person name="Bakenhus I."/>
            <person name="Voget S."/>
            <person name="Brinkhoff T."/>
            <person name="Simon M."/>
        </authorList>
    </citation>
    <scope>NUCLEOTIDE SEQUENCE [LARGE SCALE GENOMIC DNA]</scope>
    <source>
        <strain evidence="1 2">SH6-1</strain>
    </source>
</reference>
<dbReference type="STRING" id="696762.PFRI_26130"/>
<accession>A0A1L9NVH2</accession>
<evidence type="ECO:0000313" key="2">
    <source>
        <dbReference type="Proteomes" id="UP000184514"/>
    </source>
</evidence>
<proteinExistence type="predicted"/>
<organism evidence="1 2">
    <name type="scientific">Planktotalea frisia</name>
    <dbReference type="NCBI Taxonomy" id="696762"/>
    <lineage>
        <taxon>Bacteria</taxon>
        <taxon>Pseudomonadati</taxon>
        <taxon>Pseudomonadota</taxon>
        <taxon>Alphaproteobacteria</taxon>
        <taxon>Rhodobacterales</taxon>
        <taxon>Paracoccaceae</taxon>
        <taxon>Planktotalea</taxon>
    </lineage>
</organism>
<dbReference type="EMBL" id="MLCB01000154">
    <property type="protein sequence ID" value="OJI93154.1"/>
    <property type="molecule type" value="Genomic_DNA"/>
</dbReference>
<dbReference type="Proteomes" id="UP000184514">
    <property type="component" value="Unassembled WGS sequence"/>
</dbReference>
<gene>
    <name evidence="1" type="ORF">PFRI_26130</name>
</gene>
<dbReference type="AlphaFoldDB" id="A0A1L9NVH2"/>
<dbReference type="RefSeq" id="WP_072631147.1">
    <property type="nucleotide sequence ID" value="NZ_JABBAN010000058.1"/>
</dbReference>